<dbReference type="InterPro" id="IPR032453">
    <property type="entry name" value="PKNOX/Meis_N"/>
</dbReference>
<sequence>MEIEEKDKETLSDQPHCSHHQQQMNGEEEDEVTQPVDKMTLLHQALSQASVTRAKRCKQQRLALSEMKKCDKSNQLQIENRLFQSGNPSVDIFHETGEFMEECSSAIKNHKLFPIVELMSKKCEAATRNLSEASFTMDDVFQQLAEMTSNGDGSLGNSELDIFLINSIIMLRLHLLELEKVAELCDDFKTKYLHTLRKKITQESMIGYNGDSDDDLCNSSPELSEQSKNRTGQQTIAMMSTSKGMVDVLTFQLSIPLWNAITSHSSSLHTSLTQQKISECCSSSGIQIAEKNDVQESAEEESSDSKRKAQLPTKAVELLKTWLFLHSSVRIRFVRYNRVDIHIRVKKKKRCYHEKPAYKWFKSTTGKFRSRMFINARRRILVQSKESADMDFIQEASSNIDCTLIPKRIRRLVVNFL</sequence>
<evidence type="ECO:0000313" key="5">
    <source>
        <dbReference type="WBParaSite" id="EEL_0000976301-mRNA-1"/>
    </source>
</evidence>
<proteinExistence type="predicted"/>
<reference evidence="5" key="1">
    <citation type="submission" date="2017-02" db="UniProtKB">
        <authorList>
            <consortium name="WormBaseParasite"/>
        </authorList>
    </citation>
    <scope>IDENTIFICATION</scope>
</reference>
<feature type="region of interest" description="Disordered" evidence="2">
    <location>
        <begin position="1"/>
        <end position="34"/>
    </location>
</feature>
<evidence type="ECO:0000256" key="2">
    <source>
        <dbReference type="SAM" id="MobiDB-lite"/>
    </source>
</evidence>
<accession>A0A0R3S4P4</accession>
<feature type="compositionally biased region" description="Polar residues" evidence="2">
    <location>
        <begin position="217"/>
        <end position="233"/>
    </location>
</feature>
<feature type="region of interest" description="Disordered" evidence="2">
    <location>
        <begin position="211"/>
        <end position="233"/>
    </location>
</feature>
<evidence type="ECO:0000259" key="3">
    <source>
        <dbReference type="Pfam" id="PF16493"/>
    </source>
</evidence>
<organism evidence="4 5">
    <name type="scientific">Elaeophora elaphi</name>
    <dbReference type="NCBI Taxonomy" id="1147741"/>
    <lineage>
        <taxon>Eukaryota</taxon>
        <taxon>Metazoa</taxon>
        <taxon>Ecdysozoa</taxon>
        <taxon>Nematoda</taxon>
        <taxon>Chromadorea</taxon>
        <taxon>Rhabditida</taxon>
        <taxon>Spirurina</taxon>
        <taxon>Spiruromorpha</taxon>
        <taxon>Filarioidea</taxon>
        <taxon>Onchocercidae</taxon>
        <taxon>Elaeophora</taxon>
    </lineage>
</organism>
<dbReference type="AlphaFoldDB" id="A0A0R3S4P4"/>
<dbReference type="Proteomes" id="UP000050640">
    <property type="component" value="Unplaced"/>
</dbReference>
<feature type="domain" description="MEIS N-terminal" evidence="3">
    <location>
        <begin position="104"/>
        <end position="202"/>
    </location>
</feature>
<evidence type="ECO:0000313" key="4">
    <source>
        <dbReference type="Proteomes" id="UP000050640"/>
    </source>
</evidence>
<name>A0A0R3S4P4_9BILA</name>
<feature type="compositionally biased region" description="Basic and acidic residues" evidence="2">
    <location>
        <begin position="1"/>
        <end position="11"/>
    </location>
</feature>
<keyword evidence="4" id="KW-1185">Reference proteome</keyword>
<dbReference type="Pfam" id="PF16493">
    <property type="entry name" value="Meis_PKNOX_N"/>
    <property type="match status" value="1"/>
</dbReference>
<protein>
    <submittedName>
        <fullName evidence="5">Meis_PKNOX_N domain-containing protein</fullName>
    </submittedName>
</protein>
<keyword evidence="1" id="KW-0539">Nucleus</keyword>
<evidence type="ECO:0000256" key="1">
    <source>
        <dbReference type="ARBA" id="ARBA00023242"/>
    </source>
</evidence>
<dbReference type="STRING" id="1147741.A0A0R3S4P4"/>
<feature type="compositionally biased region" description="Polar residues" evidence="2">
    <location>
        <begin position="12"/>
        <end position="25"/>
    </location>
</feature>
<dbReference type="WBParaSite" id="EEL_0000976301-mRNA-1">
    <property type="protein sequence ID" value="EEL_0000976301-mRNA-1"/>
    <property type="gene ID" value="EEL_0000976301"/>
</dbReference>